<proteinExistence type="predicted"/>
<dbReference type="OrthoDB" id="1524727at2"/>
<dbReference type="PANTHER" id="PTHR43861:SF6">
    <property type="entry name" value="METHYLTRANSFERASE TYPE 11"/>
    <property type="match status" value="1"/>
</dbReference>
<dbReference type="EMBL" id="QPKV01000003">
    <property type="protein sequence ID" value="RDC57047.1"/>
    <property type="molecule type" value="Genomic_DNA"/>
</dbReference>
<reference evidence="1 2" key="1">
    <citation type="submission" date="2018-07" db="EMBL/GenBank/DDBJ databases">
        <title>Pedobacter sp. nov., isolated from soil.</title>
        <authorList>
            <person name="Zhou L.Y."/>
            <person name="Du Z.J."/>
        </authorList>
    </citation>
    <scope>NUCLEOTIDE SEQUENCE [LARGE SCALE GENOMIC DNA]</scope>
    <source>
        <strain evidence="1 2">JDX94</strain>
    </source>
</reference>
<dbReference type="Pfam" id="PF13489">
    <property type="entry name" value="Methyltransf_23"/>
    <property type="match status" value="1"/>
</dbReference>
<name>A0A369Q1D0_9SPHI</name>
<dbReference type="CDD" id="cd02440">
    <property type="entry name" value="AdoMet_MTases"/>
    <property type="match status" value="1"/>
</dbReference>
<sequence length="253" mass="29393">MLSEEVKTAYDNFYTNSDVAWRMLGAKYKAKNIIEVCKGIKPQKVLEIGAGDGSILHYLNDWNFAPELYALEIAQSGVDIINDRKLSRLKEARTFDGYKIPYDDDSFDLIILAHVLEHVEHERVLIRELKRVAQFIVVEVPKDYRFGVDNRVKHFLDYGHINMYTPTLLRFLLQSEGLEILEDKVSITAPETVKFNEFVNRKAPKTFTKNLKIELEYRIKKTLGNLLGRKKQEQFANAYTVLTKKSDQNLQIF</sequence>
<dbReference type="SUPFAM" id="SSF53335">
    <property type="entry name" value="S-adenosyl-L-methionine-dependent methyltransferases"/>
    <property type="match status" value="1"/>
</dbReference>
<dbReference type="Proteomes" id="UP000253961">
    <property type="component" value="Unassembled WGS sequence"/>
</dbReference>
<dbReference type="GO" id="GO:0032259">
    <property type="term" value="P:methylation"/>
    <property type="evidence" value="ECO:0007669"/>
    <property type="project" value="UniProtKB-KW"/>
</dbReference>
<comment type="caution">
    <text evidence="1">The sequence shown here is derived from an EMBL/GenBank/DDBJ whole genome shotgun (WGS) entry which is preliminary data.</text>
</comment>
<dbReference type="RefSeq" id="WP_115402229.1">
    <property type="nucleotide sequence ID" value="NZ_QPKV01000003.1"/>
</dbReference>
<gene>
    <name evidence="1" type="ORF">DU508_07580</name>
</gene>
<dbReference type="Gene3D" id="3.40.50.150">
    <property type="entry name" value="Vaccinia Virus protein VP39"/>
    <property type="match status" value="1"/>
</dbReference>
<dbReference type="GO" id="GO:0008168">
    <property type="term" value="F:methyltransferase activity"/>
    <property type="evidence" value="ECO:0007669"/>
    <property type="project" value="UniProtKB-KW"/>
</dbReference>
<keyword evidence="2" id="KW-1185">Reference proteome</keyword>
<keyword evidence="1" id="KW-0808">Transferase</keyword>
<evidence type="ECO:0000313" key="2">
    <source>
        <dbReference type="Proteomes" id="UP000253961"/>
    </source>
</evidence>
<dbReference type="InterPro" id="IPR029063">
    <property type="entry name" value="SAM-dependent_MTases_sf"/>
</dbReference>
<dbReference type="AlphaFoldDB" id="A0A369Q1D0"/>
<dbReference type="PANTHER" id="PTHR43861">
    <property type="entry name" value="TRANS-ACONITATE 2-METHYLTRANSFERASE-RELATED"/>
    <property type="match status" value="1"/>
</dbReference>
<accession>A0A369Q1D0</accession>
<keyword evidence="1" id="KW-0489">Methyltransferase</keyword>
<organism evidence="1 2">
    <name type="scientific">Pedobacter chinensis</name>
    <dbReference type="NCBI Taxonomy" id="2282421"/>
    <lineage>
        <taxon>Bacteria</taxon>
        <taxon>Pseudomonadati</taxon>
        <taxon>Bacteroidota</taxon>
        <taxon>Sphingobacteriia</taxon>
        <taxon>Sphingobacteriales</taxon>
        <taxon>Sphingobacteriaceae</taxon>
        <taxon>Pedobacter</taxon>
    </lineage>
</organism>
<protein>
    <submittedName>
        <fullName evidence="1">Class I SAM-dependent methyltransferase</fullName>
    </submittedName>
</protein>
<evidence type="ECO:0000313" key="1">
    <source>
        <dbReference type="EMBL" id="RDC57047.1"/>
    </source>
</evidence>